<dbReference type="InterPro" id="IPR008937">
    <property type="entry name" value="Ras-like_GEF"/>
</dbReference>
<dbReference type="InterPro" id="IPR001895">
    <property type="entry name" value="RASGEF_cat_dom"/>
</dbReference>
<dbReference type="GO" id="GO:0005886">
    <property type="term" value="C:plasma membrane"/>
    <property type="evidence" value="ECO:0007669"/>
    <property type="project" value="TreeGrafter"/>
</dbReference>
<feature type="domain" description="N-terminal Ras-GEF" evidence="5">
    <location>
        <begin position="58"/>
        <end position="188"/>
    </location>
</feature>
<dbReference type="InterPro" id="IPR036964">
    <property type="entry name" value="RASGEF_cat_dom_sf"/>
</dbReference>
<dbReference type="PANTHER" id="PTHR23113">
    <property type="entry name" value="GUANINE NUCLEOTIDE EXCHANGE FACTOR"/>
    <property type="match status" value="1"/>
</dbReference>
<feature type="domain" description="Ras-GEF" evidence="4">
    <location>
        <begin position="224"/>
        <end position="468"/>
    </location>
</feature>
<dbReference type="SMART" id="SM00147">
    <property type="entry name" value="RasGEF"/>
    <property type="match status" value="1"/>
</dbReference>
<evidence type="ECO:0000256" key="2">
    <source>
        <dbReference type="PROSITE-ProRule" id="PRU00168"/>
    </source>
</evidence>
<protein>
    <submittedName>
        <fullName evidence="7">Ras-GEF domain-containing family member 1B</fullName>
    </submittedName>
</protein>
<dbReference type="PANTHER" id="PTHR23113:SF356">
    <property type="entry name" value="FI05912P-RELATED"/>
    <property type="match status" value="1"/>
</dbReference>
<dbReference type="PROSITE" id="PS00720">
    <property type="entry name" value="RASGEF"/>
    <property type="match status" value="1"/>
</dbReference>
<evidence type="ECO:0000259" key="4">
    <source>
        <dbReference type="PROSITE" id="PS50009"/>
    </source>
</evidence>
<sequence>MLTFLPACYLTLAIFVVKYKKTCDPQKLTLSQMFDMAGTGYDGPHLQCVDDNDALIFRDGNLVCGSLEALVQHLLPTRDYYPDRTYVFAFLLGSRLFTNPQDLFSQICQICICQQNLGHDRVKKESLGRFGPNFVRLLSHWTDLYPHDFLDERMQKTLKDISQRIVAVYPELRKEVANIMQNLYNELNGLKVFDEYMSKVNAESLQKSQNQMVPTTDIIDVCPDPLTLAQQLTNIELDRFSHIGAEEFVCACVKDSINGNCTGTSPTSHLETYIQWFNRLSYFVATEICSHLKKKKRVCMIDYFIDVAKECINIGNFNSLVAIIAGMNMSPVARLKKTWAKINKDKFSILEHQMDPTNNFSSYRLCLKAAKWRSEGAVDDRERVIVPFFSLFVKDIYFLNEGFSNRMPNGNINFEKFWLLAKRLSEFVSWQKIECPYAKKTDILSYVLTTPIYSESALLLASFECEGPEASHEKEKYKQLADKGRHKQMKMQS</sequence>
<dbReference type="InterPro" id="IPR000651">
    <property type="entry name" value="Ras-like_Gua-exchang_fac_N"/>
</dbReference>
<dbReference type="PROSITE" id="PS50212">
    <property type="entry name" value="RASGEF_NTER"/>
    <property type="match status" value="1"/>
</dbReference>
<proteinExistence type="predicted"/>
<name>A0A6P7TAA7_9MOLL</name>
<dbReference type="InterPro" id="IPR019804">
    <property type="entry name" value="Ras_G-nucl-exch_fac_CS"/>
</dbReference>
<dbReference type="AlphaFoldDB" id="A0A6P7TAA7"/>
<keyword evidence="6" id="KW-1185">Reference proteome</keyword>
<dbReference type="GO" id="GO:0005085">
    <property type="term" value="F:guanyl-nucleotide exchange factor activity"/>
    <property type="evidence" value="ECO:0007669"/>
    <property type="project" value="UniProtKB-KW"/>
</dbReference>
<feature type="region of interest" description="Disordered" evidence="3">
    <location>
        <begin position="468"/>
        <end position="493"/>
    </location>
</feature>
<evidence type="ECO:0000313" key="6">
    <source>
        <dbReference type="Proteomes" id="UP000515154"/>
    </source>
</evidence>
<dbReference type="PROSITE" id="PS50009">
    <property type="entry name" value="RASGEF_CAT"/>
    <property type="match status" value="1"/>
</dbReference>
<dbReference type="CDD" id="cd00155">
    <property type="entry name" value="RasGEF"/>
    <property type="match status" value="1"/>
</dbReference>
<dbReference type="Pfam" id="PF00618">
    <property type="entry name" value="RasGEF_N"/>
    <property type="match status" value="1"/>
</dbReference>
<evidence type="ECO:0000313" key="7">
    <source>
        <dbReference type="RefSeq" id="XP_029647097.1"/>
    </source>
</evidence>
<feature type="compositionally biased region" description="Basic residues" evidence="3">
    <location>
        <begin position="484"/>
        <end position="493"/>
    </location>
</feature>
<gene>
    <name evidence="7" type="primary">LOC115221021</name>
</gene>
<dbReference type="KEGG" id="osn:115221021"/>
<feature type="compositionally biased region" description="Basic and acidic residues" evidence="3">
    <location>
        <begin position="469"/>
        <end position="483"/>
    </location>
</feature>
<dbReference type="RefSeq" id="XP_029647097.1">
    <property type="nucleotide sequence ID" value="XM_029791237.2"/>
</dbReference>
<dbReference type="Gene3D" id="1.10.840.10">
    <property type="entry name" value="Ras guanine-nucleotide exchange factors catalytic domain"/>
    <property type="match status" value="1"/>
</dbReference>
<reference evidence="7" key="1">
    <citation type="submission" date="2025-08" db="UniProtKB">
        <authorList>
            <consortium name="RefSeq"/>
        </authorList>
    </citation>
    <scope>IDENTIFICATION</scope>
</reference>
<evidence type="ECO:0000259" key="5">
    <source>
        <dbReference type="PROSITE" id="PS50212"/>
    </source>
</evidence>
<dbReference type="GO" id="GO:0007265">
    <property type="term" value="P:Ras protein signal transduction"/>
    <property type="evidence" value="ECO:0007669"/>
    <property type="project" value="TreeGrafter"/>
</dbReference>
<dbReference type="Gene3D" id="1.20.870.10">
    <property type="entry name" value="Son of sevenless (SoS) protein Chain: S domain 1"/>
    <property type="match status" value="1"/>
</dbReference>
<evidence type="ECO:0000256" key="3">
    <source>
        <dbReference type="SAM" id="MobiDB-lite"/>
    </source>
</evidence>
<keyword evidence="1 2" id="KW-0344">Guanine-nucleotide releasing factor</keyword>
<dbReference type="SMART" id="SM00229">
    <property type="entry name" value="RasGEFN"/>
    <property type="match status" value="1"/>
</dbReference>
<organism evidence="6 7">
    <name type="scientific">Octopus sinensis</name>
    <name type="common">East Asian common octopus</name>
    <dbReference type="NCBI Taxonomy" id="2607531"/>
    <lineage>
        <taxon>Eukaryota</taxon>
        <taxon>Metazoa</taxon>
        <taxon>Spiralia</taxon>
        <taxon>Lophotrochozoa</taxon>
        <taxon>Mollusca</taxon>
        <taxon>Cephalopoda</taxon>
        <taxon>Coleoidea</taxon>
        <taxon>Octopodiformes</taxon>
        <taxon>Octopoda</taxon>
        <taxon>Incirrata</taxon>
        <taxon>Octopodidae</taxon>
        <taxon>Octopus</taxon>
    </lineage>
</organism>
<dbReference type="Pfam" id="PF00617">
    <property type="entry name" value="RasGEF"/>
    <property type="match status" value="1"/>
</dbReference>
<dbReference type="Proteomes" id="UP000515154">
    <property type="component" value="Linkage group LG17"/>
</dbReference>
<accession>A0A6P7TAA7</accession>
<dbReference type="InterPro" id="IPR023578">
    <property type="entry name" value="Ras_GEF_dom_sf"/>
</dbReference>
<evidence type="ECO:0000256" key="1">
    <source>
        <dbReference type="ARBA" id="ARBA00022658"/>
    </source>
</evidence>
<dbReference type="SUPFAM" id="SSF48366">
    <property type="entry name" value="Ras GEF"/>
    <property type="match status" value="1"/>
</dbReference>
<dbReference type="CDD" id="cd06224">
    <property type="entry name" value="REM"/>
    <property type="match status" value="1"/>
</dbReference>